<keyword evidence="2 7" id="KW-0812">Transmembrane</keyword>
<dbReference type="InterPro" id="IPR003439">
    <property type="entry name" value="ABC_transporter-like_ATP-bd"/>
</dbReference>
<evidence type="ECO:0000256" key="3">
    <source>
        <dbReference type="ARBA" id="ARBA00022741"/>
    </source>
</evidence>
<comment type="caution">
    <text evidence="9">The sequence shown here is derived from an EMBL/GenBank/DDBJ whole genome shotgun (WGS) entry which is preliminary data.</text>
</comment>
<accession>A0AAV7XJE8</accession>
<dbReference type="EMBL" id="JAPTSV010000007">
    <property type="protein sequence ID" value="KAJ1526209.1"/>
    <property type="molecule type" value="Genomic_DNA"/>
</dbReference>
<evidence type="ECO:0000313" key="9">
    <source>
        <dbReference type="EMBL" id="KAJ1526209.1"/>
    </source>
</evidence>
<gene>
    <name evidence="9" type="ORF">ONE63_009368</name>
</gene>
<feature type="transmembrane region" description="Helical" evidence="7">
    <location>
        <begin position="344"/>
        <end position="364"/>
    </location>
</feature>
<evidence type="ECO:0000256" key="5">
    <source>
        <dbReference type="ARBA" id="ARBA00022989"/>
    </source>
</evidence>
<dbReference type="InterPro" id="IPR013525">
    <property type="entry name" value="ABC2_TM"/>
</dbReference>
<evidence type="ECO:0000256" key="6">
    <source>
        <dbReference type="ARBA" id="ARBA00023136"/>
    </source>
</evidence>
<feature type="transmembrane region" description="Helical" evidence="7">
    <location>
        <begin position="668"/>
        <end position="690"/>
    </location>
</feature>
<proteinExistence type="predicted"/>
<evidence type="ECO:0000256" key="1">
    <source>
        <dbReference type="ARBA" id="ARBA00004141"/>
    </source>
</evidence>
<comment type="subcellular location">
    <subcellularLocation>
        <location evidence="1">Membrane</location>
        <topology evidence="1">Multi-pass membrane protein</topology>
    </subcellularLocation>
</comment>
<dbReference type="InterPro" id="IPR027417">
    <property type="entry name" value="P-loop_NTPase"/>
</dbReference>
<feature type="transmembrane region" description="Helical" evidence="7">
    <location>
        <begin position="642"/>
        <end position="661"/>
    </location>
</feature>
<dbReference type="InterPro" id="IPR017871">
    <property type="entry name" value="ABC_transporter-like_CS"/>
</dbReference>
<sequence>MDTNSDGAVLESRVEAGAAAGAGVTIKPGAVIVKGATITYPLSKTPVLNGLSMSVAEGTIYGLLGASGCGKTTLLTCIVGRRQLDSGSVRVLGLTPGAPGSGLPGPTIGYMPQELALHGSFTVAETYRYFGWISGMSKTEVQERTRELLRLLDIPYPNKLVGELSGGQQRRVSLGVALLAKPPILILDEPTVGVDPTLRSSIWDLLVNETKMGRTTVIITTHYIEEARQSDRVGLMRDGTLLDEDSPESLLTRYGAETMEDVFLKLSVRQQRLRQRRAGSHAIAMVDTKPLDDKDELPPPAIETVKVVDDPSLLKSKVIRMKSDYSSVAPSVWKMVVFTWRNKTVIGVLGVLPIIVSLLFAFAVGGEPRGLHMAVVNEDYAKCKTLGPPDFPADCDVRDPLGLSCRYLSRLDKHMFILDYFNDVESATAAVRRGQAWGALHFPANYSRSVSVRRKQGEKAPDSDIDNSEISVWMDMSNQQVSDTARAALGKTALDYFRDVQLGCKGNPDFRALPMQFNQPIYGQYKLNFPDFFAPAIILSIVYNVNVIYTMAGFLDDKKDGFMERSISSGVNVLEILGAHVVVDTVMMIFSTFTTLTMICGFLGFENQGSMWTIILFCAINGLCGMFQGYFIASLFNTDFEAVFIAMGIYFPTLLLSGLMWPLEGMHWLLRSVSWLLPLNLATTAIRAVMNRGWGLAMATVVNGVISSILWLLFFVAITVITLRLKKTMLK</sequence>
<dbReference type="PROSITE" id="PS50893">
    <property type="entry name" value="ABC_TRANSPORTER_2"/>
    <property type="match status" value="1"/>
</dbReference>
<feature type="transmembrane region" description="Helical" evidence="7">
    <location>
        <begin position="586"/>
        <end position="605"/>
    </location>
</feature>
<keyword evidence="10" id="KW-1185">Reference proteome</keyword>
<feature type="domain" description="ABC transporter" evidence="8">
    <location>
        <begin position="33"/>
        <end position="263"/>
    </location>
</feature>
<dbReference type="InterPro" id="IPR003593">
    <property type="entry name" value="AAA+_ATPase"/>
</dbReference>
<dbReference type="Gene3D" id="3.40.50.300">
    <property type="entry name" value="P-loop containing nucleotide triphosphate hydrolases"/>
    <property type="match status" value="1"/>
</dbReference>
<dbReference type="SUPFAM" id="SSF52540">
    <property type="entry name" value="P-loop containing nucleoside triphosphate hydrolases"/>
    <property type="match status" value="1"/>
</dbReference>
<reference evidence="9" key="1">
    <citation type="submission" date="2022-12" db="EMBL/GenBank/DDBJ databases">
        <title>Chromosome-level genome assembly of the bean flower thrips Megalurothrips usitatus.</title>
        <authorList>
            <person name="Ma L."/>
            <person name="Liu Q."/>
            <person name="Li H."/>
            <person name="Cai W."/>
        </authorList>
    </citation>
    <scope>NUCLEOTIDE SEQUENCE</scope>
    <source>
        <strain evidence="9">Cailab_2022a</strain>
    </source>
</reference>
<evidence type="ECO:0000256" key="7">
    <source>
        <dbReference type="SAM" id="Phobius"/>
    </source>
</evidence>
<evidence type="ECO:0000256" key="4">
    <source>
        <dbReference type="ARBA" id="ARBA00022840"/>
    </source>
</evidence>
<dbReference type="GO" id="GO:0005524">
    <property type="term" value="F:ATP binding"/>
    <property type="evidence" value="ECO:0007669"/>
    <property type="project" value="UniProtKB-KW"/>
</dbReference>
<keyword evidence="6 7" id="KW-0472">Membrane</keyword>
<dbReference type="GO" id="GO:0016887">
    <property type="term" value="F:ATP hydrolysis activity"/>
    <property type="evidence" value="ECO:0007669"/>
    <property type="project" value="InterPro"/>
</dbReference>
<name>A0AAV7XJE8_9NEOP</name>
<feature type="transmembrane region" description="Helical" evidence="7">
    <location>
        <begin position="696"/>
        <end position="723"/>
    </location>
</feature>
<dbReference type="PANTHER" id="PTHR43038">
    <property type="entry name" value="ATP-BINDING CASSETTE, SUB-FAMILY H, MEMBER 1"/>
    <property type="match status" value="1"/>
</dbReference>
<evidence type="ECO:0000259" key="8">
    <source>
        <dbReference type="PROSITE" id="PS50893"/>
    </source>
</evidence>
<dbReference type="GO" id="GO:0016020">
    <property type="term" value="C:membrane"/>
    <property type="evidence" value="ECO:0007669"/>
    <property type="project" value="UniProtKB-SubCell"/>
</dbReference>
<dbReference type="PROSITE" id="PS00211">
    <property type="entry name" value="ABC_TRANSPORTER_1"/>
    <property type="match status" value="1"/>
</dbReference>
<evidence type="ECO:0000256" key="2">
    <source>
        <dbReference type="ARBA" id="ARBA00022692"/>
    </source>
</evidence>
<keyword evidence="3" id="KW-0547">Nucleotide-binding</keyword>
<evidence type="ECO:0000313" key="10">
    <source>
        <dbReference type="Proteomes" id="UP001075354"/>
    </source>
</evidence>
<dbReference type="AlphaFoldDB" id="A0AAV7XJE8"/>
<protein>
    <recommendedName>
        <fullName evidence="8">ABC transporter domain-containing protein</fullName>
    </recommendedName>
</protein>
<feature type="transmembrane region" description="Helical" evidence="7">
    <location>
        <begin position="612"/>
        <end position="636"/>
    </location>
</feature>
<keyword evidence="4" id="KW-0067">ATP-binding</keyword>
<keyword evidence="5 7" id="KW-1133">Transmembrane helix</keyword>
<organism evidence="9 10">
    <name type="scientific">Megalurothrips usitatus</name>
    <name type="common">bean blossom thrips</name>
    <dbReference type="NCBI Taxonomy" id="439358"/>
    <lineage>
        <taxon>Eukaryota</taxon>
        <taxon>Metazoa</taxon>
        <taxon>Ecdysozoa</taxon>
        <taxon>Arthropoda</taxon>
        <taxon>Hexapoda</taxon>
        <taxon>Insecta</taxon>
        <taxon>Pterygota</taxon>
        <taxon>Neoptera</taxon>
        <taxon>Paraneoptera</taxon>
        <taxon>Thysanoptera</taxon>
        <taxon>Terebrantia</taxon>
        <taxon>Thripoidea</taxon>
        <taxon>Thripidae</taxon>
        <taxon>Megalurothrips</taxon>
    </lineage>
</organism>
<dbReference type="Pfam" id="PF12698">
    <property type="entry name" value="ABC2_membrane_3"/>
    <property type="match status" value="1"/>
</dbReference>
<dbReference type="SMART" id="SM00382">
    <property type="entry name" value="AAA"/>
    <property type="match status" value="1"/>
</dbReference>
<dbReference type="Proteomes" id="UP001075354">
    <property type="component" value="Chromosome 7"/>
</dbReference>
<dbReference type="GO" id="GO:0140359">
    <property type="term" value="F:ABC-type transporter activity"/>
    <property type="evidence" value="ECO:0007669"/>
    <property type="project" value="InterPro"/>
</dbReference>
<dbReference type="PANTHER" id="PTHR43038:SF3">
    <property type="entry name" value="ABC TRANSPORTER G FAMILY MEMBER 20 ISOFORM X1"/>
    <property type="match status" value="1"/>
</dbReference>
<dbReference type="Pfam" id="PF00005">
    <property type="entry name" value="ABC_tran"/>
    <property type="match status" value="1"/>
</dbReference>
<feature type="transmembrane region" description="Helical" evidence="7">
    <location>
        <begin position="532"/>
        <end position="555"/>
    </location>
</feature>